<dbReference type="Gene3D" id="3.40.50.10330">
    <property type="entry name" value="Probable inorganic polyphosphate/atp-NAD kinase, domain 1"/>
    <property type="match status" value="1"/>
</dbReference>
<dbReference type="InterPro" id="IPR016064">
    <property type="entry name" value="NAD/diacylglycerol_kinase_sf"/>
</dbReference>
<gene>
    <name evidence="6" type="primary">nadK</name>
    <name evidence="7" type="ordered locus">SAR116_0024</name>
</gene>
<comment type="similarity">
    <text evidence="6">Belongs to the NAD kinase family.</text>
</comment>
<dbReference type="InterPro" id="IPR017438">
    <property type="entry name" value="ATP-NAD_kinase_N"/>
</dbReference>
<keyword evidence="4 6" id="KW-0520">NAD</keyword>
<dbReference type="eggNOG" id="COG0061">
    <property type="taxonomic scope" value="Bacteria"/>
</dbReference>
<feature type="binding site" evidence="6">
    <location>
        <begin position="111"/>
        <end position="112"/>
    </location>
    <ligand>
        <name>NAD(+)</name>
        <dbReference type="ChEBI" id="CHEBI:57540"/>
    </ligand>
</feature>
<dbReference type="KEGG" id="apb:SAR116_0024"/>
<dbReference type="GO" id="GO:0006741">
    <property type="term" value="P:NADP+ biosynthetic process"/>
    <property type="evidence" value="ECO:0007669"/>
    <property type="project" value="UniProtKB-UniRule"/>
</dbReference>
<feature type="binding site" evidence="6">
    <location>
        <position position="141"/>
    </location>
    <ligand>
        <name>NAD(+)</name>
        <dbReference type="ChEBI" id="CHEBI:57540"/>
    </ligand>
</feature>
<feature type="active site" description="Proton acceptor" evidence="6">
    <location>
        <position position="41"/>
    </location>
</feature>
<evidence type="ECO:0000256" key="2">
    <source>
        <dbReference type="ARBA" id="ARBA00022777"/>
    </source>
</evidence>
<feature type="binding site" evidence="6">
    <location>
        <position position="149"/>
    </location>
    <ligand>
        <name>NAD(+)</name>
        <dbReference type="ChEBI" id="CHEBI:57540"/>
    </ligand>
</feature>
<evidence type="ECO:0000256" key="5">
    <source>
        <dbReference type="ARBA" id="ARBA00047925"/>
    </source>
</evidence>
<keyword evidence="6" id="KW-0067">ATP-binding</keyword>
<dbReference type="HOGENOM" id="CLU_073319_0_0_5"/>
<comment type="cofactor">
    <cofactor evidence="6">
        <name>a divalent metal cation</name>
        <dbReference type="ChEBI" id="CHEBI:60240"/>
    </cofactor>
</comment>
<dbReference type="GO" id="GO:0005737">
    <property type="term" value="C:cytoplasm"/>
    <property type="evidence" value="ECO:0007669"/>
    <property type="project" value="UniProtKB-SubCell"/>
</dbReference>
<evidence type="ECO:0000313" key="7">
    <source>
        <dbReference type="EMBL" id="ADE38267.1"/>
    </source>
</evidence>
<dbReference type="Pfam" id="PF20143">
    <property type="entry name" value="NAD_kinase_C"/>
    <property type="match status" value="1"/>
</dbReference>
<evidence type="ECO:0000256" key="3">
    <source>
        <dbReference type="ARBA" id="ARBA00022857"/>
    </source>
</evidence>
<dbReference type="EMBL" id="CP001751">
    <property type="protein sequence ID" value="ADE38267.1"/>
    <property type="molecule type" value="Genomic_DNA"/>
</dbReference>
<dbReference type="RefSeq" id="WP_013044897.1">
    <property type="nucleotide sequence ID" value="NC_014010.1"/>
</dbReference>
<dbReference type="Pfam" id="PF01513">
    <property type="entry name" value="NAD_kinase"/>
    <property type="match status" value="1"/>
</dbReference>
<feature type="binding site" evidence="6">
    <location>
        <begin position="152"/>
        <end position="157"/>
    </location>
    <ligand>
        <name>NAD(+)</name>
        <dbReference type="ChEBI" id="CHEBI:57540"/>
    </ligand>
</feature>
<feature type="binding site" evidence="6">
    <location>
        <begin position="41"/>
        <end position="42"/>
    </location>
    <ligand>
        <name>NAD(+)</name>
        <dbReference type="ChEBI" id="CHEBI:57540"/>
    </ligand>
</feature>
<dbReference type="GO" id="GO:0051287">
    <property type="term" value="F:NAD binding"/>
    <property type="evidence" value="ECO:0007669"/>
    <property type="project" value="UniProtKB-ARBA"/>
</dbReference>
<dbReference type="Proteomes" id="UP000007460">
    <property type="component" value="Chromosome"/>
</dbReference>
<evidence type="ECO:0000256" key="1">
    <source>
        <dbReference type="ARBA" id="ARBA00022679"/>
    </source>
</evidence>
<dbReference type="GO" id="GO:0019674">
    <property type="term" value="P:NAD+ metabolic process"/>
    <property type="evidence" value="ECO:0007669"/>
    <property type="project" value="InterPro"/>
</dbReference>
<comment type="caution">
    <text evidence="6">Lacks conserved residue(s) required for the propagation of feature annotation.</text>
</comment>
<dbReference type="OrthoDB" id="9774737at2"/>
<keyword evidence="8" id="KW-1185">Reference proteome</keyword>
<dbReference type="SUPFAM" id="SSF111331">
    <property type="entry name" value="NAD kinase/diacylglycerol kinase-like"/>
    <property type="match status" value="1"/>
</dbReference>
<dbReference type="STRING" id="488538.SAR116_0024"/>
<dbReference type="NCBIfam" id="NF003406">
    <property type="entry name" value="PRK04761.1"/>
    <property type="match status" value="1"/>
</dbReference>
<comment type="catalytic activity">
    <reaction evidence="5 6">
        <text>NAD(+) + ATP = ADP + NADP(+) + H(+)</text>
        <dbReference type="Rhea" id="RHEA:18629"/>
        <dbReference type="ChEBI" id="CHEBI:15378"/>
        <dbReference type="ChEBI" id="CHEBI:30616"/>
        <dbReference type="ChEBI" id="CHEBI:57540"/>
        <dbReference type="ChEBI" id="CHEBI:58349"/>
        <dbReference type="ChEBI" id="CHEBI:456216"/>
        <dbReference type="EC" id="2.7.1.23"/>
    </reaction>
</comment>
<dbReference type="InterPro" id="IPR002504">
    <property type="entry name" value="NADK"/>
</dbReference>
<dbReference type="PANTHER" id="PTHR20275:SF0">
    <property type="entry name" value="NAD KINASE"/>
    <property type="match status" value="1"/>
</dbReference>
<keyword evidence="2 6" id="KW-0418">Kinase</keyword>
<protein>
    <recommendedName>
        <fullName evidence="6">NAD kinase</fullName>
        <ecNumber evidence="6">2.7.1.23</ecNumber>
    </recommendedName>
    <alternativeName>
        <fullName evidence="6">ATP-dependent NAD kinase</fullName>
    </alternativeName>
</protein>
<accession>D5BNK0</accession>
<dbReference type="AlphaFoldDB" id="D5BNK0"/>
<dbReference type="HAMAP" id="MF_00361">
    <property type="entry name" value="NAD_kinase"/>
    <property type="match status" value="1"/>
</dbReference>
<evidence type="ECO:0000256" key="4">
    <source>
        <dbReference type="ARBA" id="ARBA00023027"/>
    </source>
</evidence>
<keyword evidence="3 6" id="KW-0521">NADP</keyword>
<comment type="function">
    <text evidence="6">Involved in the regulation of the intracellular balance of NAD and NADP, and is a key enzyme in the biosynthesis of NADP. Catalyzes specifically the phosphorylation on 2'-hydroxyl of the adenosine moiety of NAD to yield NADP.</text>
</comment>
<dbReference type="GO" id="GO:0003951">
    <property type="term" value="F:NAD+ kinase activity"/>
    <property type="evidence" value="ECO:0007669"/>
    <property type="project" value="UniProtKB-UniRule"/>
</dbReference>
<dbReference type="GO" id="GO:0005524">
    <property type="term" value="F:ATP binding"/>
    <property type="evidence" value="ECO:0007669"/>
    <property type="project" value="UniProtKB-KW"/>
</dbReference>
<dbReference type="EC" id="2.7.1.23" evidence="6"/>
<dbReference type="PANTHER" id="PTHR20275">
    <property type="entry name" value="NAD KINASE"/>
    <property type="match status" value="1"/>
</dbReference>
<organism evidence="7 8">
    <name type="scientific">Puniceispirillum marinum (strain IMCC1322)</name>
    <dbReference type="NCBI Taxonomy" id="488538"/>
    <lineage>
        <taxon>Bacteria</taxon>
        <taxon>Pseudomonadati</taxon>
        <taxon>Pseudomonadota</taxon>
        <taxon>Alphaproteobacteria</taxon>
        <taxon>Candidatus Puniceispirillales</taxon>
        <taxon>Candidatus Puniceispirillaceae</taxon>
        <taxon>Candidatus Puniceispirillum</taxon>
    </lineage>
</organism>
<sequence>MKIHFNASNHDLARIRLQQLVDLYGHSALADATHIVALGGDGHMLNVLHETMSSGLPVFGMNCGHLGFLMNHYASAELPERIAAAEGAPIHPLRMTATDKDGSTHDALAINEVSLLRQTHNAAHINISVDGKNKLEQLICDGVLLATPVGSTAYNLSAHGPVIPLGTELMALTPISPFRPRRWRGALLPETSAVELVNLEPDFRPLSVSADSTEFRHVKHVSIAQARDITLNLLYDPGFSLTERAIQEQFLV</sequence>
<dbReference type="Gene3D" id="2.60.200.30">
    <property type="entry name" value="Probable inorganic polyphosphate/atp-NAD kinase, domain 2"/>
    <property type="match status" value="1"/>
</dbReference>
<comment type="subcellular location">
    <subcellularLocation>
        <location evidence="6">Cytoplasm</location>
    </subcellularLocation>
</comment>
<reference evidence="7 8" key="1">
    <citation type="journal article" date="2010" name="J. Bacteriol.">
        <title>Complete genome sequence of "Candidatus Puniceispirillum marinum" IMCC1322, a representative of the SAR116 clade in the Alphaproteobacteria.</title>
        <authorList>
            <person name="Oh H.M."/>
            <person name="Kwon K.K."/>
            <person name="Kang I."/>
            <person name="Kang S.G."/>
            <person name="Lee J.H."/>
            <person name="Kim S.J."/>
            <person name="Cho J.C."/>
        </authorList>
    </citation>
    <scope>NUCLEOTIDE SEQUENCE [LARGE SCALE GENOMIC DNA]</scope>
    <source>
        <strain evidence="7 8">IMCC1322</strain>
    </source>
</reference>
<evidence type="ECO:0000256" key="6">
    <source>
        <dbReference type="HAMAP-Rule" id="MF_00361"/>
    </source>
</evidence>
<keyword evidence="1 6" id="KW-0808">Transferase</keyword>
<proteinExistence type="inferred from homology"/>
<dbReference type="GO" id="GO:0046872">
    <property type="term" value="F:metal ion binding"/>
    <property type="evidence" value="ECO:0007669"/>
    <property type="project" value="UniProtKB-UniRule"/>
</dbReference>
<evidence type="ECO:0000313" key="8">
    <source>
        <dbReference type="Proteomes" id="UP000007460"/>
    </source>
</evidence>
<dbReference type="InterPro" id="IPR017437">
    <property type="entry name" value="ATP-NAD_kinase_PpnK-typ_C"/>
</dbReference>
<keyword evidence="6" id="KW-0547">Nucleotide-binding</keyword>
<name>D5BNK0_PUNMI</name>
<keyword evidence="6" id="KW-0963">Cytoplasm</keyword>